<keyword evidence="1" id="KW-0472">Membrane</keyword>
<accession>A0A6J7HQL9</accession>
<protein>
    <submittedName>
        <fullName evidence="2">Unannotated protein</fullName>
    </submittedName>
</protein>
<evidence type="ECO:0000256" key="1">
    <source>
        <dbReference type="SAM" id="Phobius"/>
    </source>
</evidence>
<reference evidence="2" key="1">
    <citation type="submission" date="2020-05" db="EMBL/GenBank/DDBJ databases">
        <authorList>
            <person name="Chiriac C."/>
            <person name="Salcher M."/>
            <person name="Ghai R."/>
            <person name="Kavagutti S V."/>
        </authorList>
    </citation>
    <scope>NUCLEOTIDE SEQUENCE</scope>
</reference>
<keyword evidence="1" id="KW-0812">Transmembrane</keyword>
<dbReference type="Pfam" id="PF14019">
    <property type="entry name" value="DUF4235"/>
    <property type="match status" value="1"/>
</dbReference>
<sequence>MNVVYRPVGIGLGLAGGMLGAQITKQVWKRFAGEGDPPGPLESEYGWGEILLAGALSGAISGVIRAAVDRAGAQAFERATGEWPGD</sequence>
<gene>
    <name evidence="2" type="ORF">UFOPK3564_01965</name>
</gene>
<evidence type="ECO:0000313" key="2">
    <source>
        <dbReference type="EMBL" id="CAB4923341.1"/>
    </source>
</evidence>
<dbReference type="AlphaFoldDB" id="A0A6J7HQL9"/>
<feature type="transmembrane region" description="Helical" evidence="1">
    <location>
        <begin position="45"/>
        <end position="68"/>
    </location>
</feature>
<proteinExistence type="predicted"/>
<name>A0A6J7HQL9_9ZZZZ</name>
<dbReference type="InterPro" id="IPR025329">
    <property type="entry name" value="DUF4235"/>
</dbReference>
<keyword evidence="1" id="KW-1133">Transmembrane helix</keyword>
<dbReference type="EMBL" id="CAFBMK010000118">
    <property type="protein sequence ID" value="CAB4923341.1"/>
    <property type="molecule type" value="Genomic_DNA"/>
</dbReference>
<organism evidence="2">
    <name type="scientific">freshwater metagenome</name>
    <dbReference type="NCBI Taxonomy" id="449393"/>
    <lineage>
        <taxon>unclassified sequences</taxon>
        <taxon>metagenomes</taxon>
        <taxon>ecological metagenomes</taxon>
    </lineage>
</organism>